<keyword evidence="3" id="KW-1185">Reference proteome</keyword>
<keyword evidence="1" id="KW-0812">Transmembrane</keyword>
<gene>
    <name evidence="2" type="ORF">L596_029306</name>
</gene>
<keyword evidence="1" id="KW-0472">Membrane</keyword>
<protein>
    <recommendedName>
        <fullName evidence="4">G-protein coupled receptors family 1 profile domain-containing protein</fullName>
    </recommendedName>
</protein>
<comment type="caution">
    <text evidence="2">The sequence shown here is derived from an EMBL/GenBank/DDBJ whole genome shotgun (WGS) entry which is preliminary data.</text>
</comment>
<keyword evidence="1" id="KW-1133">Transmembrane helix</keyword>
<evidence type="ECO:0008006" key="4">
    <source>
        <dbReference type="Google" id="ProtNLM"/>
    </source>
</evidence>
<evidence type="ECO:0000313" key="2">
    <source>
        <dbReference type="EMBL" id="TKR59668.1"/>
    </source>
</evidence>
<proteinExistence type="predicted"/>
<sequence>MEIRLVAQAVLQEFPVSFVNLCGGYLYTEIWKRGVLFLVWSFVATTIPALHLLVFIVLNRFLRKHVVLLICQILVKFSTWNLGKPTQIWSTTRQIHAK</sequence>
<feature type="transmembrane region" description="Helical" evidence="1">
    <location>
        <begin position="35"/>
        <end position="58"/>
    </location>
</feature>
<name>A0A4U5LU93_STECR</name>
<evidence type="ECO:0000313" key="3">
    <source>
        <dbReference type="Proteomes" id="UP000298663"/>
    </source>
</evidence>
<reference evidence="2 3" key="2">
    <citation type="journal article" date="2019" name="G3 (Bethesda)">
        <title>Hybrid Assembly of the Genome of the Entomopathogenic Nematode Steinernema carpocapsae Identifies the X-Chromosome.</title>
        <authorList>
            <person name="Serra L."/>
            <person name="Macchietto M."/>
            <person name="Macias-Munoz A."/>
            <person name="McGill C.J."/>
            <person name="Rodriguez I.M."/>
            <person name="Rodriguez B."/>
            <person name="Murad R."/>
            <person name="Mortazavi A."/>
        </authorList>
    </citation>
    <scope>NUCLEOTIDE SEQUENCE [LARGE SCALE GENOMIC DNA]</scope>
    <source>
        <strain evidence="2 3">ALL</strain>
    </source>
</reference>
<dbReference type="Proteomes" id="UP000298663">
    <property type="component" value="Unassembled WGS sequence"/>
</dbReference>
<accession>A0A4U5LU93</accession>
<organism evidence="2 3">
    <name type="scientific">Steinernema carpocapsae</name>
    <name type="common">Entomopathogenic nematode</name>
    <dbReference type="NCBI Taxonomy" id="34508"/>
    <lineage>
        <taxon>Eukaryota</taxon>
        <taxon>Metazoa</taxon>
        <taxon>Ecdysozoa</taxon>
        <taxon>Nematoda</taxon>
        <taxon>Chromadorea</taxon>
        <taxon>Rhabditida</taxon>
        <taxon>Tylenchina</taxon>
        <taxon>Panagrolaimomorpha</taxon>
        <taxon>Strongyloidoidea</taxon>
        <taxon>Steinernematidae</taxon>
        <taxon>Steinernema</taxon>
    </lineage>
</organism>
<reference evidence="2 3" key="1">
    <citation type="journal article" date="2015" name="Genome Biol.">
        <title>Comparative genomics of Steinernema reveals deeply conserved gene regulatory networks.</title>
        <authorList>
            <person name="Dillman A.R."/>
            <person name="Macchietto M."/>
            <person name="Porter C.F."/>
            <person name="Rogers A."/>
            <person name="Williams B."/>
            <person name="Antoshechkin I."/>
            <person name="Lee M.M."/>
            <person name="Goodwin Z."/>
            <person name="Lu X."/>
            <person name="Lewis E.E."/>
            <person name="Goodrich-Blair H."/>
            <person name="Stock S.P."/>
            <person name="Adams B.J."/>
            <person name="Sternberg P.W."/>
            <person name="Mortazavi A."/>
        </authorList>
    </citation>
    <scope>NUCLEOTIDE SEQUENCE [LARGE SCALE GENOMIC DNA]</scope>
    <source>
        <strain evidence="2 3">ALL</strain>
    </source>
</reference>
<dbReference type="EMBL" id="AZBU02000012">
    <property type="protein sequence ID" value="TKR59668.1"/>
    <property type="molecule type" value="Genomic_DNA"/>
</dbReference>
<dbReference type="AlphaFoldDB" id="A0A4U5LU93"/>
<evidence type="ECO:0000256" key="1">
    <source>
        <dbReference type="SAM" id="Phobius"/>
    </source>
</evidence>